<feature type="region of interest" description="Disordered" evidence="2">
    <location>
        <begin position="1450"/>
        <end position="1486"/>
    </location>
</feature>
<feature type="coiled-coil region" evidence="1">
    <location>
        <begin position="1113"/>
        <end position="1147"/>
    </location>
</feature>
<feature type="compositionally biased region" description="Low complexity" evidence="2">
    <location>
        <begin position="810"/>
        <end position="823"/>
    </location>
</feature>
<feature type="region of interest" description="Disordered" evidence="2">
    <location>
        <begin position="759"/>
        <end position="863"/>
    </location>
</feature>
<feature type="compositionally biased region" description="Low complexity" evidence="2">
    <location>
        <begin position="107"/>
        <end position="119"/>
    </location>
</feature>
<evidence type="ECO:0000256" key="1">
    <source>
        <dbReference type="SAM" id="Coils"/>
    </source>
</evidence>
<protein>
    <submittedName>
        <fullName evidence="3">Uncharacterized protein</fullName>
    </submittedName>
</protein>
<evidence type="ECO:0000256" key="2">
    <source>
        <dbReference type="SAM" id="MobiDB-lite"/>
    </source>
</evidence>
<feature type="region of interest" description="Disordered" evidence="2">
    <location>
        <begin position="445"/>
        <end position="513"/>
    </location>
</feature>
<feature type="region of interest" description="Disordered" evidence="2">
    <location>
        <begin position="342"/>
        <end position="411"/>
    </location>
</feature>
<sequence length="1486" mass="162227">MGWLLVGPYPLAVWTVWTHFEPLWTWGGQDDDDGPDIDRGGRYATGDFQSKSVRRLNSRRKVLIDRCKTMSGRKRPATIHGARTPVADLSPTTQAGVAGMRLNDPALSNSSSRGLSVSRAQLQRGAPPKKTWARLSSAYGNGSGVAMATAQEGSGNRGTNGRGAYRDSSSVSGCVPWQPAKSRQRQNLGVHLTQSRQDNDSSGNGTSNQCQTAVDIRDTQSATSDGNTEQIQNQRSMMPMAQRESAGSQSTRQFIYEDTVETASSAEPAKRPSSSRSQMSSTDGNSRSVEKENDQPSQANEVSAVVRSICSSDKAQQETMKPNRPVGLVRNSLHSQAHLFPSSSRTQVAEEGYQSNTQVDISGLHSSDYQNFRYEDDDGGYEDGNDELSEESGNTVVADYGPSPPGQNATRDEWNRYYWELCYGPANSSDSQTVMRAFGVRDGMKSAPAKSWRRGHSKRQPALTPRRLHQSPVDGDDTSSSSTAGKESEDTQLLTPTEEGELQDQQQLLPTQRKTAQSAVKFGTNSAAEFDLSRPISEMTPLPTATVEALFPTGGKKRTEQDETVSRETARNMDILAEWEDDFDLYADEDGEGGAGGSSRKKRGRKRGTPYKSDKKNRRRNRTSSFSRPKKSRRESSMFSRTPKNLVDESRASLDESLDSSMEIDDENTSNGRRSSLMQLQSVAIDPEEHTSPSIAEDAMLPANSENETIVEAKSQPPEGRDSLDSACISIMDTSLDTTLDTSVDSKEETTRVAVEMPSGLDTGVGVNTSVDTEDGNGIDVDDIDKATPNSARRSSSTVLRNMHASGALVPSVSHSPPTVSVPTGGGRLRPNHLKYSPSSSSGSSRSSGSGRMETSPCDSDTSLGSDIMSLFTHHSLNETTEEKRGADAYSLSTQLSIFSRHAMQPHHLSMTDLIQWIGSSSISNKEDLFKFLKECLGRGLSLQTCLALITGDEKQASMFTGESTCLESALCQDDQQERKGGESNYTQLIFESMIVDEMSEICSRDLPSRSDDVLPTQLVDTDNLTLPACIREVYMNAALSWTRIELDVSIRAFNRLQELTDSFQQENQNCNSFVNKCCEQLIGCKPLVENVLSKSSCGASRRADAVRRRTRKRLLESQVEEEIESLQLLEKELHDQVQRLNQCQATRQLLDANLELERSSPISALCEEIRSSLVPAPVTHNASDFVYSLLDGSAEVVLKVETPDETGNQSVDIGCFIKEGGASVQLLQAFLLGNMETRVNESVGPFTLRDILTSLIVDGGGREALFVRTSHLLFRLDSLVQSVRDLETFCFCNVSACANSDVVLSITAQHQGCGVQLGFRFHNLLGASWQYVVVPTDVTVVIASPGGDSSELTSQLQAKASALLTESVARRDPGLQLSWSFDPTMQRALVGSERQGRTRCDAAATATLWLRIALIRSVLSRRFVVDESKEEIAQTAPSCCALTADLELSAPSHDQPREEAVEAPSREPADCRLVSEVVSGNTSDP</sequence>
<feature type="compositionally biased region" description="Polar residues" evidence="2">
    <location>
        <begin position="219"/>
        <end position="236"/>
    </location>
</feature>
<evidence type="ECO:0000313" key="3">
    <source>
        <dbReference type="EMBL" id="EJK63066.1"/>
    </source>
</evidence>
<feature type="region of interest" description="Disordered" evidence="2">
    <location>
        <begin position="102"/>
        <end position="306"/>
    </location>
</feature>
<dbReference type="OMA" id="RESHIFS"/>
<dbReference type="OrthoDB" id="10639592at2759"/>
<organism evidence="3 4">
    <name type="scientific">Thalassiosira oceanica</name>
    <name type="common">Marine diatom</name>
    <dbReference type="NCBI Taxonomy" id="159749"/>
    <lineage>
        <taxon>Eukaryota</taxon>
        <taxon>Sar</taxon>
        <taxon>Stramenopiles</taxon>
        <taxon>Ochrophyta</taxon>
        <taxon>Bacillariophyta</taxon>
        <taxon>Coscinodiscophyceae</taxon>
        <taxon>Thalassiosirophycidae</taxon>
        <taxon>Thalassiosirales</taxon>
        <taxon>Thalassiosiraceae</taxon>
        <taxon>Thalassiosira</taxon>
    </lineage>
</organism>
<dbReference type="EMBL" id="AGNL01018459">
    <property type="protein sequence ID" value="EJK63066.1"/>
    <property type="molecule type" value="Genomic_DNA"/>
</dbReference>
<comment type="caution">
    <text evidence="3">The sequence shown here is derived from an EMBL/GenBank/DDBJ whole genome shotgun (WGS) entry which is preliminary data.</text>
</comment>
<dbReference type="eggNOG" id="ENOG502T0Z8">
    <property type="taxonomic scope" value="Eukaryota"/>
</dbReference>
<feature type="region of interest" description="Disordered" evidence="2">
    <location>
        <begin position="69"/>
        <end position="90"/>
    </location>
</feature>
<feature type="region of interest" description="Disordered" evidence="2">
    <location>
        <begin position="586"/>
        <end position="674"/>
    </location>
</feature>
<feature type="compositionally biased region" description="Basic and acidic residues" evidence="2">
    <location>
        <begin position="557"/>
        <end position="571"/>
    </location>
</feature>
<feature type="compositionally biased region" description="Polar residues" evidence="2">
    <location>
        <begin position="342"/>
        <end position="370"/>
    </location>
</feature>
<reference evidence="3 4" key="1">
    <citation type="journal article" date="2012" name="Genome Biol.">
        <title>Genome and low-iron response of an oceanic diatom adapted to chronic iron limitation.</title>
        <authorList>
            <person name="Lommer M."/>
            <person name="Specht M."/>
            <person name="Roy A.S."/>
            <person name="Kraemer L."/>
            <person name="Andreson R."/>
            <person name="Gutowska M.A."/>
            <person name="Wolf J."/>
            <person name="Bergner S.V."/>
            <person name="Schilhabel M.B."/>
            <person name="Klostermeier U.C."/>
            <person name="Beiko R.G."/>
            <person name="Rosenstiel P."/>
            <person name="Hippler M."/>
            <person name="Laroche J."/>
        </authorList>
    </citation>
    <scope>NUCLEOTIDE SEQUENCE [LARGE SCALE GENOMIC DNA]</scope>
    <source>
        <strain evidence="3 4">CCMP1005</strain>
    </source>
</reference>
<feature type="compositionally biased region" description="Low complexity" evidence="2">
    <location>
        <begin position="839"/>
        <end position="852"/>
    </location>
</feature>
<feature type="non-terminal residue" evidence="3">
    <location>
        <position position="1486"/>
    </location>
</feature>
<proteinExistence type="predicted"/>
<feature type="compositionally biased region" description="Acidic residues" evidence="2">
    <location>
        <begin position="375"/>
        <end position="390"/>
    </location>
</feature>
<accession>K0SPZ1</accession>
<dbReference type="Proteomes" id="UP000266841">
    <property type="component" value="Unassembled WGS sequence"/>
</dbReference>
<feature type="compositionally biased region" description="Basic residues" evidence="2">
    <location>
        <begin position="599"/>
        <end position="633"/>
    </location>
</feature>
<feature type="compositionally biased region" description="Basic and acidic residues" evidence="2">
    <location>
        <begin position="1455"/>
        <end position="1471"/>
    </location>
</feature>
<evidence type="ECO:0000313" key="4">
    <source>
        <dbReference type="Proteomes" id="UP000266841"/>
    </source>
</evidence>
<feature type="compositionally biased region" description="Polar residues" evidence="2">
    <location>
        <begin position="788"/>
        <end position="800"/>
    </location>
</feature>
<keyword evidence="1" id="KW-0175">Coiled coil</keyword>
<gene>
    <name evidence="3" type="ORF">THAOC_16298</name>
</gene>
<feature type="region of interest" description="Disordered" evidence="2">
    <location>
        <begin position="552"/>
        <end position="574"/>
    </location>
</feature>
<feature type="compositionally biased region" description="Polar residues" evidence="2">
    <location>
        <begin position="192"/>
        <end position="212"/>
    </location>
</feature>
<name>K0SPZ1_THAOC</name>
<feature type="compositionally biased region" description="Acidic residues" evidence="2">
    <location>
        <begin position="656"/>
        <end position="668"/>
    </location>
</feature>
<feature type="compositionally biased region" description="Acidic residues" evidence="2">
    <location>
        <begin position="772"/>
        <end position="783"/>
    </location>
</feature>
<keyword evidence="4" id="KW-1185">Reference proteome</keyword>